<accession>A0ACC2X4V2</accession>
<organism evidence="1 2">
    <name type="scientific">Naganishia onofrii</name>
    <dbReference type="NCBI Taxonomy" id="1851511"/>
    <lineage>
        <taxon>Eukaryota</taxon>
        <taxon>Fungi</taxon>
        <taxon>Dikarya</taxon>
        <taxon>Basidiomycota</taxon>
        <taxon>Agaricomycotina</taxon>
        <taxon>Tremellomycetes</taxon>
        <taxon>Filobasidiales</taxon>
        <taxon>Filobasidiaceae</taxon>
        <taxon>Naganishia</taxon>
    </lineage>
</organism>
<reference evidence="1" key="1">
    <citation type="submission" date="2023-04" db="EMBL/GenBank/DDBJ databases">
        <title>Draft Genome sequencing of Naganishia species isolated from polar environments using Oxford Nanopore Technology.</title>
        <authorList>
            <person name="Leo P."/>
            <person name="Venkateswaran K."/>
        </authorList>
    </citation>
    <scope>NUCLEOTIDE SEQUENCE</scope>
    <source>
        <strain evidence="1">DBVPG 5303</strain>
    </source>
</reference>
<keyword evidence="2" id="KW-1185">Reference proteome</keyword>
<sequence>MSDAAALKAEANAAFSAKDFVKANELYSKAIELDPSNHVLYSNRSATKTSLRDYAGALEDAERCIQIDSSFVKGHARKGAALHGLGNLEDAVFAYEEGLKLDPNNAPLKKGLDDVKRALDSRGPPGGDDAGLGAFFKDPNLLGKLASNPKTAAHMRDPGFVAKVQGLAQGGGNVDFASMLQDKRMLDVIGVAMGIDMQAFERPEGSSDMPEGYKEPESTPTAMEGVESTPAPTSKSATVEDDVPEPKPTPRAPEPKKAAPAPAKEEAAPEPAADAEEKKKALAAKARGAEAYKSRDFDAAIQAFTEAWETWPQDVTFLTNLAGKPRALSCILVTSRVLIGDLIIAVYFEKGDYPKSIETCEKAVEEGRSLRADYQVIAKALGRIGSAYEKQADLANAIKYYSKSLTEHRTADILTKLRAAEKAKADAEKQAYINPELAEKEREEGNVHFKAGTFAEAVKHYTEAIKRLPSDPRAYNNRAAAYTKLAAFPEALKDAEEAIRIDPTFIKAYIRKSMVLFGMKDYSKALNACQEAMEADTEKKHTREIEQQMQKCMMETYAQRSTETDEQTLARAMQDPEVAKIMSDPAMQSMLQTAQSDPRALQEYMKNPVVKQKIQKLVAAGIIKTR</sequence>
<dbReference type="Proteomes" id="UP001234202">
    <property type="component" value="Unassembled WGS sequence"/>
</dbReference>
<proteinExistence type="predicted"/>
<dbReference type="EMBL" id="JASBWV010000029">
    <property type="protein sequence ID" value="KAJ9118410.1"/>
    <property type="molecule type" value="Genomic_DNA"/>
</dbReference>
<gene>
    <name evidence="1" type="ORF">QFC24_006239</name>
</gene>
<comment type="caution">
    <text evidence="1">The sequence shown here is derived from an EMBL/GenBank/DDBJ whole genome shotgun (WGS) entry which is preliminary data.</text>
</comment>
<evidence type="ECO:0000313" key="2">
    <source>
        <dbReference type="Proteomes" id="UP001234202"/>
    </source>
</evidence>
<name>A0ACC2X4V2_9TREE</name>
<evidence type="ECO:0000313" key="1">
    <source>
        <dbReference type="EMBL" id="KAJ9118410.1"/>
    </source>
</evidence>
<protein>
    <submittedName>
        <fullName evidence="1">Uncharacterized protein</fullName>
    </submittedName>
</protein>